<dbReference type="InterPro" id="IPR018968">
    <property type="entry name" value="Phasin"/>
</dbReference>
<protein>
    <submittedName>
        <fullName evidence="3">Phasin family protein</fullName>
    </submittedName>
</protein>
<feature type="compositionally biased region" description="Polar residues" evidence="1">
    <location>
        <begin position="9"/>
        <end position="21"/>
    </location>
</feature>
<feature type="compositionally biased region" description="Basic and acidic residues" evidence="1">
    <location>
        <begin position="167"/>
        <end position="181"/>
    </location>
</feature>
<accession>A0ABT0T1Z0</accession>
<dbReference type="Proteomes" id="UP001165369">
    <property type="component" value="Unassembled WGS sequence"/>
</dbReference>
<evidence type="ECO:0000259" key="2">
    <source>
        <dbReference type="Pfam" id="PF09361"/>
    </source>
</evidence>
<feature type="compositionally biased region" description="Polar residues" evidence="1">
    <location>
        <begin position="101"/>
        <end position="144"/>
    </location>
</feature>
<feature type="compositionally biased region" description="Basic and acidic residues" evidence="1">
    <location>
        <begin position="87"/>
        <end position="100"/>
    </location>
</feature>
<reference evidence="3" key="1">
    <citation type="submission" date="2022-05" db="EMBL/GenBank/DDBJ databases">
        <title>Halomonas geminus sp. nov. and Halomonas llamarensis sp. nov. isolated from high-altitude salars of the Atacama Desert.</title>
        <authorList>
            <person name="Hintersatz C."/>
            <person name="Rojas L.A."/>
            <person name="Wei T.-S."/>
            <person name="Kutschke S."/>
            <person name="Lehmann F."/>
            <person name="Jain R."/>
            <person name="Pollmann K."/>
        </authorList>
    </citation>
    <scope>NUCLEOTIDE SEQUENCE</scope>
    <source>
        <strain evidence="3">ATCH28</strain>
    </source>
</reference>
<dbReference type="Pfam" id="PF09361">
    <property type="entry name" value="Phasin_2"/>
    <property type="match status" value="1"/>
</dbReference>
<evidence type="ECO:0000256" key="1">
    <source>
        <dbReference type="SAM" id="MobiDB-lite"/>
    </source>
</evidence>
<gene>
    <name evidence="3" type="ORF">M8009_11590</name>
</gene>
<feature type="region of interest" description="Disordered" evidence="1">
    <location>
        <begin position="1"/>
        <end position="22"/>
    </location>
</feature>
<name>A0ABT0T1Z0_9GAMM</name>
<evidence type="ECO:0000313" key="3">
    <source>
        <dbReference type="EMBL" id="MCL7940930.1"/>
    </source>
</evidence>
<comment type="caution">
    <text evidence="3">The sequence shown here is derived from an EMBL/GenBank/DDBJ whole genome shotgun (WGS) entry which is preliminary data.</text>
</comment>
<keyword evidence="4" id="KW-1185">Reference proteome</keyword>
<feature type="region of interest" description="Disordered" evidence="1">
    <location>
        <begin position="86"/>
        <end position="181"/>
    </location>
</feature>
<dbReference type="EMBL" id="JAMJPK010000005">
    <property type="protein sequence ID" value="MCL7940930.1"/>
    <property type="molecule type" value="Genomic_DNA"/>
</dbReference>
<evidence type="ECO:0000313" key="4">
    <source>
        <dbReference type="Proteomes" id="UP001165369"/>
    </source>
</evidence>
<proteinExistence type="predicted"/>
<feature type="domain" description="Phasin" evidence="2">
    <location>
        <begin position="24"/>
        <end position="108"/>
    </location>
</feature>
<sequence length="181" mass="20844">MSAEKTKTDSNQATKQTSEQLENAIVEPVRAYGALTTDYFEQLFSAQFDAVRAFADTSLAQSRSWLEVRDSDSLQQVIEQQQQAVREMSERLKEDTDKIRSLSQEYLKGTQQLMMESMQSGQNQLEENMQKGQKQFQENLQKGQDQVEDSLQKDKDEVEDTQQKIQRQTDKSKKSISTSDK</sequence>
<organism evidence="3 4">
    <name type="scientific">Halomonas gemina</name>
    <dbReference type="NCBI Taxonomy" id="2945105"/>
    <lineage>
        <taxon>Bacteria</taxon>
        <taxon>Pseudomonadati</taxon>
        <taxon>Pseudomonadota</taxon>
        <taxon>Gammaproteobacteria</taxon>
        <taxon>Oceanospirillales</taxon>
        <taxon>Halomonadaceae</taxon>
        <taxon>Halomonas</taxon>
    </lineage>
</organism>
<dbReference type="RefSeq" id="WP_250061240.1">
    <property type="nucleotide sequence ID" value="NZ_JAMJPK010000005.1"/>
</dbReference>